<evidence type="ECO:0000313" key="2">
    <source>
        <dbReference type="EMBL" id="KAF2903344.1"/>
    </source>
</evidence>
<dbReference type="InterPro" id="IPR029526">
    <property type="entry name" value="PGBD"/>
</dbReference>
<protein>
    <recommendedName>
        <fullName evidence="1">PiggyBac transposable element-derived protein domain-containing protein</fullName>
    </recommendedName>
</protein>
<dbReference type="PANTHER" id="PTHR46599">
    <property type="entry name" value="PIGGYBAC TRANSPOSABLE ELEMENT-DERIVED PROTEIN 4"/>
    <property type="match status" value="1"/>
</dbReference>
<sequence>MLMGIKKLPSYLSSRHELRDEYISSVMPRDRFSWLLGNFHVNDNERQKGDKNFDKLYKSRHLLDKLSETFISAMRPHENQAIDESIIRFKGWSSIRQYLLLKPIKRGYTVWIRADFSGYVCYHYKVFFDNYFNSVMLQRSLLADRCYACGAAICFYFLDVAVVNSFIPFQDRFLSKMTLKEFRPNVSTELIGAQSNIPKRARKSAEKSTKKFKTIIPQGTAKMRIRMSVRTTSLRCAHCSTKKEPRRTQWKCRLLSQQKKELLQGLPHNICNHIPPQETTIFPRQGQC</sequence>
<gene>
    <name evidence="2" type="ORF">ILUMI_02840</name>
</gene>
<keyword evidence="3" id="KW-1185">Reference proteome</keyword>
<organism evidence="2 3">
    <name type="scientific">Ignelater luminosus</name>
    <name type="common">Cucubano</name>
    <name type="synonym">Pyrophorus luminosus</name>
    <dbReference type="NCBI Taxonomy" id="2038154"/>
    <lineage>
        <taxon>Eukaryota</taxon>
        <taxon>Metazoa</taxon>
        <taxon>Ecdysozoa</taxon>
        <taxon>Arthropoda</taxon>
        <taxon>Hexapoda</taxon>
        <taxon>Insecta</taxon>
        <taxon>Pterygota</taxon>
        <taxon>Neoptera</taxon>
        <taxon>Endopterygota</taxon>
        <taxon>Coleoptera</taxon>
        <taxon>Polyphaga</taxon>
        <taxon>Elateriformia</taxon>
        <taxon>Elateroidea</taxon>
        <taxon>Elateridae</taxon>
        <taxon>Agrypninae</taxon>
        <taxon>Pyrophorini</taxon>
        <taxon>Ignelater</taxon>
    </lineage>
</organism>
<evidence type="ECO:0000313" key="3">
    <source>
        <dbReference type="Proteomes" id="UP000801492"/>
    </source>
</evidence>
<reference evidence="2" key="1">
    <citation type="submission" date="2019-08" db="EMBL/GenBank/DDBJ databases">
        <title>The genome of the North American firefly Photinus pyralis.</title>
        <authorList>
            <consortium name="Photinus pyralis genome working group"/>
            <person name="Fallon T.R."/>
            <person name="Sander Lower S.E."/>
            <person name="Weng J.-K."/>
        </authorList>
    </citation>
    <scope>NUCLEOTIDE SEQUENCE</scope>
    <source>
        <strain evidence="2">TRF0915ILg1</strain>
        <tissue evidence="2">Whole body</tissue>
    </source>
</reference>
<dbReference type="EMBL" id="VTPC01001054">
    <property type="protein sequence ID" value="KAF2903344.1"/>
    <property type="molecule type" value="Genomic_DNA"/>
</dbReference>
<feature type="domain" description="PiggyBac transposable element-derived protein" evidence="1">
    <location>
        <begin position="1"/>
        <end position="121"/>
    </location>
</feature>
<dbReference type="OrthoDB" id="10057274at2759"/>
<dbReference type="Proteomes" id="UP000801492">
    <property type="component" value="Unassembled WGS sequence"/>
</dbReference>
<proteinExistence type="predicted"/>
<name>A0A8K0GKH4_IGNLU</name>
<accession>A0A8K0GKH4</accession>
<dbReference type="AlphaFoldDB" id="A0A8K0GKH4"/>
<comment type="caution">
    <text evidence="2">The sequence shown here is derived from an EMBL/GenBank/DDBJ whole genome shotgun (WGS) entry which is preliminary data.</text>
</comment>
<dbReference type="PANTHER" id="PTHR46599:SF3">
    <property type="entry name" value="PIGGYBAC TRANSPOSABLE ELEMENT-DERIVED PROTEIN 4"/>
    <property type="match status" value="1"/>
</dbReference>
<evidence type="ECO:0000259" key="1">
    <source>
        <dbReference type="Pfam" id="PF13843"/>
    </source>
</evidence>
<dbReference type="Pfam" id="PF13843">
    <property type="entry name" value="DDE_Tnp_1_7"/>
    <property type="match status" value="1"/>
</dbReference>